<dbReference type="SUPFAM" id="SSF109998">
    <property type="entry name" value="Triger factor/SurA peptide-binding domain-like"/>
    <property type="match status" value="1"/>
</dbReference>
<reference evidence="3 4" key="1">
    <citation type="journal article" date="2011" name="BMC Genomics">
        <title>Complete genome sequence of Brachyspira intermedia reveals unique genomic features in Brachyspira species and phage-mediated horizontal gene transfer.</title>
        <authorList>
            <person name="Hafstrom T."/>
            <person name="Jansson D.S."/>
            <person name="Segerman B."/>
        </authorList>
    </citation>
    <scope>NUCLEOTIDE SEQUENCE [LARGE SCALE GENOMIC DNA]</scope>
    <source>
        <strain evidence="4">ATCC 51140 / PWS/A</strain>
    </source>
</reference>
<dbReference type="InterPro" id="IPR027304">
    <property type="entry name" value="Trigger_fact/SurA_dom_sf"/>
</dbReference>
<dbReference type="HOGENOM" id="CLU_1150135_0_0_12"/>
<dbReference type="AlphaFoldDB" id="G0EIM4"/>
<proteinExistence type="predicted"/>
<dbReference type="GeneID" id="44968954"/>
<dbReference type="EMBL" id="CP002874">
    <property type="protein sequence ID" value="AEM21032.1"/>
    <property type="molecule type" value="Genomic_DNA"/>
</dbReference>
<evidence type="ECO:0000313" key="4">
    <source>
        <dbReference type="Proteomes" id="UP000008522"/>
    </source>
</evidence>
<sequence>MSLKNLKKLILIISSFSIIACSQTQGGSTSGSKTSSDSLAYLKGGEGEWVLKVDDFAINQTNFTKDLQASLVLQGATAEQIAMYANDATTKQIYADQLINSILLLNKAEQEKFFETEEAKDFINLSIRNIKFQYYVTKLMADASKNIPDPTPEQAQAFFEQAKQQLTQMYGITAYNTETAPYIAQLYKNAYAQQLVERDIQDLKDKAVIERNTAVLGEASILPPQIGDSNATALPQQGVDNNLLPRTNN</sequence>
<evidence type="ECO:0008006" key="5">
    <source>
        <dbReference type="Google" id="ProtNLM"/>
    </source>
</evidence>
<protein>
    <recommendedName>
        <fullName evidence="5">Lipoprotein</fullName>
    </recommendedName>
</protein>
<accession>G0EIM4</accession>
<dbReference type="KEGG" id="bip:Bint_0398"/>
<gene>
    <name evidence="3" type="ordered locus">Bint_0398</name>
</gene>
<dbReference type="OrthoDB" id="307451at2"/>
<keyword evidence="2" id="KW-0732">Signal</keyword>
<dbReference type="PROSITE" id="PS51257">
    <property type="entry name" value="PROKAR_LIPOPROTEIN"/>
    <property type="match status" value="1"/>
</dbReference>
<feature type="chain" id="PRO_5003398329" description="Lipoprotein" evidence="2">
    <location>
        <begin position="21"/>
        <end position="249"/>
    </location>
</feature>
<evidence type="ECO:0000256" key="1">
    <source>
        <dbReference type="SAM" id="MobiDB-lite"/>
    </source>
</evidence>
<dbReference type="Proteomes" id="UP000008522">
    <property type="component" value="Chromosome"/>
</dbReference>
<dbReference type="PATRIC" id="fig|1045858.4.peg.396"/>
<feature type="region of interest" description="Disordered" evidence="1">
    <location>
        <begin position="227"/>
        <end position="249"/>
    </location>
</feature>
<evidence type="ECO:0000256" key="2">
    <source>
        <dbReference type="SAM" id="SignalP"/>
    </source>
</evidence>
<evidence type="ECO:0000313" key="3">
    <source>
        <dbReference type="EMBL" id="AEM21032.1"/>
    </source>
</evidence>
<feature type="signal peptide" evidence="2">
    <location>
        <begin position="1"/>
        <end position="20"/>
    </location>
</feature>
<dbReference type="RefSeq" id="WP_014486884.1">
    <property type="nucleotide sequence ID" value="NC_017243.1"/>
</dbReference>
<keyword evidence="4" id="KW-1185">Reference proteome</keyword>
<organism evidence="3 4">
    <name type="scientific">Brachyspira intermedia (strain ATCC 51140 / PWS/A)</name>
    <name type="common">Serpulina intermedia</name>
    <dbReference type="NCBI Taxonomy" id="1045858"/>
    <lineage>
        <taxon>Bacteria</taxon>
        <taxon>Pseudomonadati</taxon>
        <taxon>Spirochaetota</taxon>
        <taxon>Spirochaetia</taxon>
        <taxon>Brachyspirales</taxon>
        <taxon>Brachyspiraceae</taxon>
        <taxon>Brachyspira</taxon>
    </lineage>
</organism>
<name>G0EIM4_BRAIP</name>